<name>A0A1I0MHZ1_9EURY</name>
<dbReference type="EMBL" id="FOIS01000001">
    <property type="protein sequence ID" value="SEV87955.1"/>
    <property type="molecule type" value="Genomic_DNA"/>
</dbReference>
<evidence type="ECO:0000313" key="2">
    <source>
        <dbReference type="Proteomes" id="UP000183275"/>
    </source>
</evidence>
<dbReference type="eggNOG" id="arCOG11851">
    <property type="taxonomic scope" value="Archaea"/>
</dbReference>
<proteinExistence type="predicted"/>
<sequence>MTERPPTPSTPTPTASIAAAAEERTVATTSQLTASIEDAIGLRLNDAIFEDLLLELDRRNYLEWETISRGGDYVWDLSDAPERLGEALAEALVARMQAWLEETD</sequence>
<keyword evidence="2" id="KW-1185">Reference proteome</keyword>
<protein>
    <submittedName>
        <fullName evidence="1">Uncharacterized protein</fullName>
    </submittedName>
</protein>
<organism evidence="1 2">
    <name type="scientific">Natrinema salifodinae</name>
    <dbReference type="NCBI Taxonomy" id="1202768"/>
    <lineage>
        <taxon>Archaea</taxon>
        <taxon>Methanobacteriati</taxon>
        <taxon>Methanobacteriota</taxon>
        <taxon>Stenosarchaea group</taxon>
        <taxon>Halobacteria</taxon>
        <taxon>Halobacteriales</taxon>
        <taxon>Natrialbaceae</taxon>
        <taxon>Natrinema</taxon>
    </lineage>
</organism>
<accession>A0A1I0MHZ1</accession>
<evidence type="ECO:0000313" key="1">
    <source>
        <dbReference type="EMBL" id="SEV87955.1"/>
    </source>
</evidence>
<gene>
    <name evidence="1" type="ORF">SAMN05216285_0993</name>
</gene>
<dbReference type="RefSeq" id="WP_049991883.1">
    <property type="nucleotide sequence ID" value="NZ_FOIS01000001.1"/>
</dbReference>
<dbReference type="OrthoDB" id="206185at2157"/>
<dbReference type="Proteomes" id="UP000183275">
    <property type="component" value="Unassembled WGS sequence"/>
</dbReference>
<dbReference type="AlphaFoldDB" id="A0A1I0MHZ1"/>
<reference evidence="2" key="1">
    <citation type="submission" date="2016-10" db="EMBL/GenBank/DDBJ databases">
        <authorList>
            <person name="Varghese N."/>
        </authorList>
    </citation>
    <scope>NUCLEOTIDE SEQUENCE [LARGE SCALE GENOMIC DNA]</scope>
    <source>
        <strain evidence="2">CGMCC 1.12284</strain>
    </source>
</reference>